<accession>A0AAE0X0M4</accession>
<evidence type="ECO:0000313" key="2">
    <source>
        <dbReference type="EMBL" id="KAK3682389.1"/>
    </source>
</evidence>
<keyword evidence="3" id="KW-1185">Reference proteome</keyword>
<dbReference type="AlphaFoldDB" id="A0AAE0X0M4"/>
<dbReference type="Proteomes" id="UP001270362">
    <property type="component" value="Unassembled WGS sequence"/>
</dbReference>
<reference evidence="2" key="1">
    <citation type="journal article" date="2023" name="Mol. Phylogenet. Evol.">
        <title>Genome-scale phylogeny and comparative genomics of the fungal order Sordariales.</title>
        <authorList>
            <person name="Hensen N."/>
            <person name="Bonometti L."/>
            <person name="Westerberg I."/>
            <person name="Brannstrom I.O."/>
            <person name="Guillou S."/>
            <person name="Cros-Aarteil S."/>
            <person name="Calhoun S."/>
            <person name="Haridas S."/>
            <person name="Kuo A."/>
            <person name="Mondo S."/>
            <person name="Pangilinan J."/>
            <person name="Riley R."/>
            <person name="LaButti K."/>
            <person name="Andreopoulos B."/>
            <person name="Lipzen A."/>
            <person name="Chen C."/>
            <person name="Yan M."/>
            <person name="Daum C."/>
            <person name="Ng V."/>
            <person name="Clum A."/>
            <person name="Steindorff A."/>
            <person name="Ohm R.A."/>
            <person name="Martin F."/>
            <person name="Silar P."/>
            <person name="Natvig D.O."/>
            <person name="Lalanne C."/>
            <person name="Gautier V."/>
            <person name="Ament-Velasquez S.L."/>
            <person name="Kruys A."/>
            <person name="Hutchinson M.I."/>
            <person name="Powell A.J."/>
            <person name="Barry K."/>
            <person name="Miller A.N."/>
            <person name="Grigoriev I.V."/>
            <person name="Debuchy R."/>
            <person name="Gladieux P."/>
            <person name="Hiltunen Thoren M."/>
            <person name="Johannesson H."/>
        </authorList>
    </citation>
    <scope>NUCLEOTIDE SEQUENCE</scope>
    <source>
        <strain evidence="2">CBS 314.62</strain>
    </source>
</reference>
<evidence type="ECO:0000256" key="1">
    <source>
        <dbReference type="SAM" id="MobiDB-lite"/>
    </source>
</evidence>
<evidence type="ECO:0000313" key="3">
    <source>
        <dbReference type="Proteomes" id="UP001270362"/>
    </source>
</evidence>
<reference evidence="2" key="2">
    <citation type="submission" date="2023-06" db="EMBL/GenBank/DDBJ databases">
        <authorList>
            <consortium name="Lawrence Berkeley National Laboratory"/>
            <person name="Haridas S."/>
            <person name="Hensen N."/>
            <person name="Bonometti L."/>
            <person name="Westerberg I."/>
            <person name="Brannstrom I.O."/>
            <person name="Guillou S."/>
            <person name="Cros-Aarteil S."/>
            <person name="Calhoun S."/>
            <person name="Kuo A."/>
            <person name="Mondo S."/>
            <person name="Pangilinan J."/>
            <person name="Riley R."/>
            <person name="Labutti K."/>
            <person name="Andreopoulos B."/>
            <person name="Lipzen A."/>
            <person name="Chen C."/>
            <person name="Yanf M."/>
            <person name="Daum C."/>
            <person name="Ng V."/>
            <person name="Clum A."/>
            <person name="Steindorff A."/>
            <person name="Ohm R."/>
            <person name="Martin F."/>
            <person name="Silar P."/>
            <person name="Natvig D."/>
            <person name="Lalanne C."/>
            <person name="Gautier V."/>
            <person name="Ament-Velasquez S.L."/>
            <person name="Kruys A."/>
            <person name="Hutchinson M.I."/>
            <person name="Powell A.J."/>
            <person name="Barry K."/>
            <person name="Miller A.N."/>
            <person name="Grigoriev I.V."/>
            <person name="Debuchy R."/>
            <person name="Gladieux P."/>
            <person name="Thoren M.H."/>
            <person name="Johannesson H."/>
        </authorList>
    </citation>
    <scope>NUCLEOTIDE SEQUENCE</scope>
    <source>
        <strain evidence="2">CBS 314.62</strain>
    </source>
</reference>
<dbReference type="EMBL" id="JAULSO010000005">
    <property type="protein sequence ID" value="KAK3682389.1"/>
    <property type="molecule type" value="Genomic_DNA"/>
</dbReference>
<comment type="caution">
    <text evidence="2">The sequence shown here is derived from an EMBL/GenBank/DDBJ whole genome shotgun (WGS) entry which is preliminary data.</text>
</comment>
<organism evidence="2 3">
    <name type="scientific">Podospora appendiculata</name>
    <dbReference type="NCBI Taxonomy" id="314037"/>
    <lineage>
        <taxon>Eukaryota</taxon>
        <taxon>Fungi</taxon>
        <taxon>Dikarya</taxon>
        <taxon>Ascomycota</taxon>
        <taxon>Pezizomycotina</taxon>
        <taxon>Sordariomycetes</taxon>
        <taxon>Sordariomycetidae</taxon>
        <taxon>Sordariales</taxon>
        <taxon>Podosporaceae</taxon>
        <taxon>Podospora</taxon>
    </lineage>
</organism>
<gene>
    <name evidence="2" type="ORF">B0T22DRAFT_282346</name>
</gene>
<sequence>MQFHNVCYSTSGTFPTIIPPNLWFYTLQQQHQQHQHQQHQHQQHQHQHQQQHQLHRLTTHHRHLISFSFSHAQALFSPLETPVLSDERAPTHHLEIPPAPKAGPRLLLIDDWQPQPPNPQHERTPFLGAATWTWTWTWTLGSGIWMLGVA</sequence>
<name>A0AAE0X0M4_9PEZI</name>
<proteinExistence type="predicted"/>
<protein>
    <submittedName>
        <fullName evidence="2">Uncharacterized protein</fullName>
    </submittedName>
</protein>
<feature type="region of interest" description="Disordered" evidence="1">
    <location>
        <begin position="33"/>
        <end position="55"/>
    </location>
</feature>